<proteinExistence type="predicted"/>
<evidence type="ECO:0000313" key="2">
    <source>
        <dbReference type="Proteomes" id="UP000886998"/>
    </source>
</evidence>
<protein>
    <submittedName>
        <fullName evidence="1">Uncharacterized protein</fullName>
    </submittedName>
</protein>
<dbReference type="EMBL" id="BMAV01007708">
    <property type="protein sequence ID" value="GFY50775.1"/>
    <property type="molecule type" value="Genomic_DNA"/>
</dbReference>
<reference evidence="1" key="1">
    <citation type="submission" date="2020-08" db="EMBL/GenBank/DDBJ databases">
        <title>Multicomponent nature underlies the extraordinary mechanical properties of spider dragline silk.</title>
        <authorList>
            <person name="Kono N."/>
            <person name="Nakamura H."/>
            <person name="Mori M."/>
            <person name="Yoshida Y."/>
            <person name="Ohtoshi R."/>
            <person name="Malay A.D."/>
            <person name="Moran D.A.P."/>
            <person name="Tomita M."/>
            <person name="Numata K."/>
            <person name="Arakawa K."/>
        </authorList>
    </citation>
    <scope>NUCLEOTIDE SEQUENCE</scope>
</reference>
<dbReference type="AlphaFoldDB" id="A0A8X7C0H8"/>
<dbReference type="OrthoDB" id="6413404at2759"/>
<comment type="caution">
    <text evidence="1">The sequence shown here is derived from an EMBL/GenBank/DDBJ whole genome shotgun (WGS) entry which is preliminary data.</text>
</comment>
<accession>A0A8X7C0H8</accession>
<gene>
    <name evidence="1" type="primary">NCL1_49061</name>
    <name evidence="1" type="ORF">TNIN_120871</name>
</gene>
<name>A0A8X7C0H8_9ARAC</name>
<evidence type="ECO:0000313" key="1">
    <source>
        <dbReference type="EMBL" id="GFY50775.1"/>
    </source>
</evidence>
<keyword evidence="2" id="KW-1185">Reference proteome</keyword>
<organism evidence="1 2">
    <name type="scientific">Trichonephila inaurata madagascariensis</name>
    <dbReference type="NCBI Taxonomy" id="2747483"/>
    <lineage>
        <taxon>Eukaryota</taxon>
        <taxon>Metazoa</taxon>
        <taxon>Ecdysozoa</taxon>
        <taxon>Arthropoda</taxon>
        <taxon>Chelicerata</taxon>
        <taxon>Arachnida</taxon>
        <taxon>Araneae</taxon>
        <taxon>Araneomorphae</taxon>
        <taxon>Entelegynae</taxon>
        <taxon>Araneoidea</taxon>
        <taxon>Nephilidae</taxon>
        <taxon>Trichonephila</taxon>
        <taxon>Trichonephila inaurata</taxon>
    </lineage>
</organism>
<sequence>MALVRLILIESYKWLQDHKTTIESPTKLQNHFHWTQDNKIDRHKTAKAIIVDENIDIRYRFMLASYYCFQEDVFSIWEILDDAQRNFFQGCDLNIVRIWVNWARYGEDIDWDEIARISRFGLQRYFPKLEREKRLQHLMLYGRGIWNDYHELKSCLSNLDQNEKNEILKKCAFQVIEVFLDWPVHGKLLDVVEFLWPYLSEQNFRDFFNVILCQKHVFNWIGYDYITLVKKLYIRVPFERRKFIEKDPMYKTLIFALEYDRSHFSPRVHNNDDNFIAIHSGTTVFVISKYMGDFLSFSLPLHKTFYLYRRTHMRCFIQD</sequence>
<dbReference type="Proteomes" id="UP000886998">
    <property type="component" value="Unassembled WGS sequence"/>
</dbReference>